<name>A0A1W9YU33_MYCBA</name>
<feature type="signal peptide" evidence="2">
    <location>
        <begin position="1"/>
        <end position="26"/>
    </location>
</feature>
<protein>
    <recommendedName>
        <fullName evidence="5">Porin</fullName>
    </recommendedName>
</protein>
<proteinExistence type="predicted"/>
<reference evidence="3 4" key="1">
    <citation type="submission" date="2017-02" db="EMBL/GenBank/DDBJ databases">
        <title>The new phylogeny of genus Mycobacterium.</title>
        <authorList>
            <person name="Tortoli E."/>
            <person name="Trovato A."/>
            <person name="Cirillo D.M."/>
        </authorList>
    </citation>
    <scope>NUCLEOTIDE SEQUENCE [LARGE SCALE GENOMIC DNA]</scope>
    <source>
        <strain evidence="3 4">DSM 45578</strain>
    </source>
</reference>
<dbReference type="Proteomes" id="UP000192366">
    <property type="component" value="Unassembled WGS sequence"/>
</dbReference>
<evidence type="ECO:0008006" key="5">
    <source>
        <dbReference type="Google" id="ProtNLM"/>
    </source>
</evidence>
<accession>A0A1W9YU33</accession>
<evidence type="ECO:0000313" key="4">
    <source>
        <dbReference type="Proteomes" id="UP000192366"/>
    </source>
</evidence>
<dbReference type="OrthoDB" id="4753344at2"/>
<sequence length="104" mass="10550">MRKILAGAIAGAFAIGALAGAGAAQAAPFEYVDNPSPFVAPGPNNTVIDTNPSPWDFTGDVIRFLGFETQFISDGTVFGPGYQGVKGPRGADLTGPRQAGRPGG</sequence>
<keyword evidence="2" id="KW-0732">Signal</keyword>
<dbReference type="RefSeq" id="WP_083060288.1">
    <property type="nucleotide sequence ID" value="NZ_JACKVM010000008.1"/>
</dbReference>
<gene>
    <name evidence="3" type="ORF">BST17_18140</name>
</gene>
<feature type="chain" id="PRO_5013026874" description="Porin" evidence="2">
    <location>
        <begin position="27"/>
        <end position="104"/>
    </location>
</feature>
<dbReference type="AlphaFoldDB" id="A0A1W9YU33"/>
<organism evidence="3 4">
    <name type="scientific">Mycolicibacterium bacteremicum</name>
    <name type="common">Mycobacterium bacteremicum</name>
    <dbReference type="NCBI Taxonomy" id="564198"/>
    <lineage>
        <taxon>Bacteria</taxon>
        <taxon>Bacillati</taxon>
        <taxon>Actinomycetota</taxon>
        <taxon>Actinomycetes</taxon>
        <taxon>Mycobacteriales</taxon>
        <taxon>Mycobacteriaceae</taxon>
        <taxon>Mycolicibacterium</taxon>
    </lineage>
</organism>
<comment type="caution">
    <text evidence="3">The sequence shown here is derived from an EMBL/GenBank/DDBJ whole genome shotgun (WGS) entry which is preliminary data.</text>
</comment>
<dbReference type="EMBL" id="MVHJ01000015">
    <property type="protein sequence ID" value="ORA03543.1"/>
    <property type="molecule type" value="Genomic_DNA"/>
</dbReference>
<evidence type="ECO:0000256" key="2">
    <source>
        <dbReference type="SAM" id="SignalP"/>
    </source>
</evidence>
<evidence type="ECO:0000313" key="3">
    <source>
        <dbReference type="EMBL" id="ORA03543.1"/>
    </source>
</evidence>
<keyword evidence="4" id="KW-1185">Reference proteome</keyword>
<evidence type="ECO:0000256" key="1">
    <source>
        <dbReference type="SAM" id="MobiDB-lite"/>
    </source>
</evidence>
<feature type="region of interest" description="Disordered" evidence="1">
    <location>
        <begin position="83"/>
        <end position="104"/>
    </location>
</feature>